<organism evidence="6 7">
    <name type="scientific">Massilimicrobiota timonensis</name>
    <dbReference type="NCBI Taxonomy" id="1776392"/>
    <lineage>
        <taxon>Bacteria</taxon>
        <taxon>Bacillati</taxon>
        <taxon>Bacillota</taxon>
        <taxon>Erysipelotrichia</taxon>
        <taxon>Erysipelotrichales</taxon>
        <taxon>Erysipelotrichaceae</taxon>
        <taxon>Massilimicrobiota</taxon>
    </lineage>
</organism>
<dbReference type="PANTHER" id="PTHR34276:SF1">
    <property type="entry name" value="MINI-RIBONUCLEASE 3"/>
    <property type="match status" value="1"/>
</dbReference>
<accession>A0A1Y4SYT9</accession>
<reference evidence="6 7" key="1">
    <citation type="journal article" date="2018" name="BMC Genomics">
        <title>Whole genome sequencing and function prediction of 133 gut anaerobes isolated from chicken caecum in pure cultures.</title>
        <authorList>
            <person name="Medvecky M."/>
            <person name="Cejkova D."/>
            <person name="Polansky O."/>
            <person name="Karasova D."/>
            <person name="Kubasova T."/>
            <person name="Cizek A."/>
            <person name="Rychlik I."/>
        </authorList>
    </citation>
    <scope>NUCLEOTIDE SEQUENCE [LARGE SCALE GENOMIC DNA]</scope>
    <source>
        <strain evidence="6 7">An13</strain>
    </source>
</reference>
<dbReference type="OrthoDB" id="46571at2"/>
<dbReference type="Pfam" id="PF00636">
    <property type="entry name" value="Ribonuclease_3"/>
    <property type="match status" value="1"/>
</dbReference>
<dbReference type="GO" id="GO:0019843">
    <property type="term" value="F:rRNA binding"/>
    <property type="evidence" value="ECO:0007669"/>
    <property type="project" value="UniProtKB-UniRule"/>
</dbReference>
<dbReference type="PIRSF" id="PIRSF005520">
    <property type="entry name" value="UCP005520"/>
    <property type="match status" value="1"/>
</dbReference>
<dbReference type="PANTHER" id="PTHR34276">
    <property type="entry name" value="MINI-RIBONUCLEASE 3"/>
    <property type="match status" value="1"/>
</dbReference>
<evidence type="ECO:0000259" key="5">
    <source>
        <dbReference type="Pfam" id="PF00636"/>
    </source>
</evidence>
<dbReference type="GO" id="GO:0006364">
    <property type="term" value="P:rRNA processing"/>
    <property type="evidence" value="ECO:0007669"/>
    <property type="project" value="UniProtKB-UniRule"/>
</dbReference>
<keyword evidence="7" id="KW-1185">Reference proteome</keyword>
<dbReference type="GO" id="GO:0004525">
    <property type="term" value="F:ribonuclease III activity"/>
    <property type="evidence" value="ECO:0007669"/>
    <property type="project" value="InterPro"/>
</dbReference>
<keyword evidence="4" id="KW-0690">Ribosome biogenesis</keyword>
<dbReference type="SUPFAM" id="SSF69065">
    <property type="entry name" value="RNase III domain-like"/>
    <property type="match status" value="1"/>
</dbReference>
<dbReference type="HAMAP" id="MF_01468">
    <property type="entry name" value="RNase_Mini_III"/>
    <property type="match status" value="1"/>
</dbReference>
<dbReference type="Proteomes" id="UP000195305">
    <property type="component" value="Unassembled WGS sequence"/>
</dbReference>
<protein>
    <recommendedName>
        <fullName evidence="4">Mini-ribonuclease 3</fullName>
        <shortName evidence="4">Mini-3</shortName>
        <shortName evidence="4">Mini-RNase 3</shortName>
        <ecNumber evidence="4">3.1.26.-</ecNumber>
    </recommendedName>
    <alternativeName>
        <fullName evidence="4">Mini-RNase III</fullName>
        <shortName evidence="4">Mini-III</shortName>
    </alternativeName>
</protein>
<comment type="subcellular location">
    <subcellularLocation>
        <location evidence="4">Cytoplasm</location>
    </subcellularLocation>
</comment>
<keyword evidence="2 4" id="KW-0255">Endonuclease</keyword>
<keyword evidence="3 4" id="KW-0378">Hydrolase</keyword>
<keyword evidence="4" id="KW-0699">rRNA-binding</keyword>
<evidence type="ECO:0000256" key="4">
    <source>
        <dbReference type="HAMAP-Rule" id="MF_01468"/>
    </source>
</evidence>
<comment type="subunit">
    <text evidence="4">Homodimer.</text>
</comment>
<evidence type="ECO:0000256" key="3">
    <source>
        <dbReference type="ARBA" id="ARBA00022801"/>
    </source>
</evidence>
<dbReference type="RefSeq" id="WP_087357606.1">
    <property type="nucleotide sequence ID" value="NZ_AP031415.1"/>
</dbReference>
<keyword evidence="4" id="KW-0460">Magnesium</keyword>
<feature type="domain" description="RNase III" evidence="5">
    <location>
        <begin position="10"/>
        <end position="108"/>
    </location>
</feature>
<dbReference type="AlphaFoldDB" id="A0A1Y4SYT9"/>
<dbReference type="InterPro" id="IPR036389">
    <property type="entry name" value="RNase_III_sf"/>
</dbReference>
<keyword evidence="4" id="KW-0694">RNA-binding</keyword>
<feature type="active site" evidence="4">
    <location>
        <position position="16"/>
    </location>
</feature>
<proteinExistence type="inferred from homology"/>
<dbReference type="EMBL" id="NFLJ01000010">
    <property type="protein sequence ID" value="OUQ35106.1"/>
    <property type="molecule type" value="Genomic_DNA"/>
</dbReference>
<keyword evidence="1 4" id="KW-0540">Nuclease</keyword>
<dbReference type="Gene3D" id="1.10.1520.10">
    <property type="entry name" value="Ribonuclease III domain"/>
    <property type="match status" value="1"/>
</dbReference>
<dbReference type="InterPro" id="IPR008226">
    <property type="entry name" value="Mini3_fam"/>
</dbReference>
<gene>
    <name evidence="4" type="primary">mrnC</name>
    <name evidence="6" type="ORF">B5E75_04570</name>
</gene>
<comment type="function">
    <text evidence="4">Involved in correct processing of both the 5' and 3' ends of 23S rRNA precursor. Processes 30S rRNA precursor transcript even in absence of ribonuclease 3 (Rnc); Rnc processes 30S rRNA into smaller rRNA precursors.</text>
</comment>
<dbReference type="InterPro" id="IPR000999">
    <property type="entry name" value="RNase_III_dom"/>
</dbReference>
<evidence type="ECO:0000313" key="7">
    <source>
        <dbReference type="Proteomes" id="UP000195305"/>
    </source>
</evidence>
<comment type="similarity">
    <text evidence="4">Belongs to the MrnC RNase family.</text>
</comment>
<evidence type="ECO:0000313" key="6">
    <source>
        <dbReference type="EMBL" id="OUQ35106.1"/>
    </source>
</evidence>
<name>A0A1Y4SYT9_9FIRM</name>
<comment type="cofactor">
    <cofactor evidence="4">
        <name>Mg(2+)</name>
        <dbReference type="ChEBI" id="CHEBI:18420"/>
    </cofactor>
</comment>
<keyword evidence="4" id="KW-0963">Cytoplasm</keyword>
<dbReference type="EC" id="3.1.26.-" evidence="4"/>
<evidence type="ECO:0000256" key="2">
    <source>
        <dbReference type="ARBA" id="ARBA00022759"/>
    </source>
</evidence>
<dbReference type="GO" id="GO:0005737">
    <property type="term" value="C:cytoplasm"/>
    <property type="evidence" value="ECO:0007669"/>
    <property type="project" value="UniProtKB-SubCell"/>
</dbReference>
<sequence length="129" mass="15009">MRPELMNVLALAYLGDSIFEVYVREYLLVEKGIMKPDLLQKEAKFFVSAKAQAAFIQEALKQQWLTEEEIGIYKRGRNAKSRHVPKNTSVMTYNQSTGFETLVGHLYLLKKQERITEIFDLFKEFVDGK</sequence>
<evidence type="ECO:0000256" key="1">
    <source>
        <dbReference type="ARBA" id="ARBA00022722"/>
    </source>
</evidence>
<keyword evidence="4" id="KW-0698">rRNA processing</keyword>
<comment type="caution">
    <text evidence="6">The sequence shown here is derived from an EMBL/GenBank/DDBJ whole genome shotgun (WGS) entry which is preliminary data.</text>
</comment>